<proteinExistence type="predicted"/>
<dbReference type="InterPro" id="IPR029058">
    <property type="entry name" value="AB_hydrolase_fold"/>
</dbReference>
<accession>A0A382RCL3</accession>
<protein>
    <submittedName>
        <fullName evidence="1">Uncharacterized protein</fullName>
    </submittedName>
</protein>
<dbReference type="Gene3D" id="3.40.50.1820">
    <property type="entry name" value="alpha/beta hydrolase"/>
    <property type="match status" value="1"/>
</dbReference>
<organism evidence="1">
    <name type="scientific">marine metagenome</name>
    <dbReference type="NCBI Taxonomy" id="408172"/>
    <lineage>
        <taxon>unclassified sequences</taxon>
        <taxon>metagenomes</taxon>
        <taxon>ecological metagenomes</taxon>
    </lineage>
</organism>
<feature type="non-terminal residue" evidence="1">
    <location>
        <position position="135"/>
    </location>
</feature>
<sequence>MHTKSVTVTGCLALLLIFARARAEDVFRASADLPPLLQFNDGSRVKTGADLERRKREVATLLQRYFIGTFPDKVPALLSAKVLDERRAQDGSLRRRVQLTFDTPKKASFEVRVWVPKGEGPFPILLTQPRYYQLR</sequence>
<reference evidence="1" key="1">
    <citation type="submission" date="2018-05" db="EMBL/GenBank/DDBJ databases">
        <authorList>
            <person name="Lanie J.A."/>
            <person name="Ng W.-L."/>
            <person name="Kazmierczak K.M."/>
            <person name="Andrzejewski T.M."/>
            <person name="Davidsen T.M."/>
            <person name="Wayne K.J."/>
            <person name="Tettelin H."/>
            <person name="Glass J.I."/>
            <person name="Rusch D."/>
            <person name="Podicherti R."/>
            <person name="Tsui H.-C.T."/>
            <person name="Winkler M.E."/>
        </authorList>
    </citation>
    <scope>NUCLEOTIDE SEQUENCE</scope>
</reference>
<evidence type="ECO:0000313" key="1">
    <source>
        <dbReference type="EMBL" id="SVC94945.1"/>
    </source>
</evidence>
<dbReference type="EMBL" id="UINC01120449">
    <property type="protein sequence ID" value="SVC94945.1"/>
    <property type="molecule type" value="Genomic_DNA"/>
</dbReference>
<gene>
    <name evidence="1" type="ORF">METZ01_LOCUS347799</name>
</gene>
<dbReference type="AlphaFoldDB" id="A0A382RCL3"/>
<name>A0A382RCL3_9ZZZZ</name>